<feature type="repeat" description="WD" evidence="3">
    <location>
        <begin position="1591"/>
        <end position="1632"/>
    </location>
</feature>
<feature type="repeat" description="WD" evidence="3">
    <location>
        <begin position="1299"/>
        <end position="1333"/>
    </location>
</feature>
<dbReference type="Pfam" id="PF20703">
    <property type="entry name" value="nSTAND1"/>
    <property type="match status" value="1"/>
</dbReference>
<name>A0A8S9T2V7_9CYAN</name>
<dbReference type="PROSITE" id="PS50082">
    <property type="entry name" value="WD_REPEATS_2"/>
    <property type="match status" value="14"/>
</dbReference>
<feature type="repeat" description="WD" evidence="3">
    <location>
        <begin position="1633"/>
        <end position="1674"/>
    </location>
</feature>
<accession>A0A8S9T2V7</accession>
<evidence type="ECO:0000259" key="4">
    <source>
        <dbReference type="Pfam" id="PF00656"/>
    </source>
</evidence>
<feature type="repeat" description="WD" evidence="3">
    <location>
        <begin position="1200"/>
        <end position="1250"/>
    </location>
</feature>
<dbReference type="EMBL" id="JHEG04000001">
    <property type="protein sequence ID" value="KAF3886951.1"/>
    <property type="molecule type" value="Genomic_DNA"/>
</dbReference>
<dbReference type="RefSeq" id="WP_167844701.1">
    <property type="nucleotide sequence ID" value="NZ_JHEG04000001.1"/>
</dbReference>
<dbReference type="SUPFAM" id="SSF52540">
    <property type="entry name" value="P-loop containing nucleoside triphosphate hydrolases"/>
    <property type="match status" value="1"/>
</dbReference>
<dbReference type="Gene3D" id="2.130.10.10">
    <property type="entry name" value="YVTN repeat-like/Quinoprotein amine dehydrogenase"/>
    <property type="match status" value="6"/>
</dbReference>
<keyword evidence="7" id="KW-1185">Reference proteome</keyword>
<reference evidence="6" key="2">
    <citation type="submission" date="2019-11" db="EMBL/GenBank/DDBJ databases">
        <title>Improved Assembly of Tolypothrix boutellei genome.</title>
        <authorList>
            <person name="Sarangi A.N."/>
            <person name="Mukherjee M."/>
            <person name="Ghosh S."/>
            <person name="Singh D."/>
            <person name="Das A."/>
            <person name="Kant S."/>
            <person name="Prusty A."/>
            <person name="Tripathy S."/>
        </authorList>
    </citation>
    <scope>NUCLEOTIDE SEQUENCE</scope>
    <source>
        <strain evidence="6">VB521301</strain>
    </source>
</reference>
<dbReference type="InterPro" id="IPR049052">
    <property type="entry name" value="nSTAND1"/>
</dbReference>
<dbReference type="Pfam" id="PF00656">
    <property type="entry name" value="Peptidase_C14"/>
    <property type="match status" value="1"/>
</dbReference>
<sequence>MCPRAVGTSRSTYTQQTSAAKLWLLLVGVNHYQDERLPNLNYSAVDCQGLAKALVGATEHFPQKEIKIYHDFAPQLPYLETVRASLQEISTAARPQDTILFYFSGHGIFVPNTHQTFLCLANTQKDDILNTGLAIQELLQLLGKCNAQNQLVWLDACHSGGMTLRGATVAEPLLNATRQLVEVLQKVAAMSKGFYALLSCDTDQQSWEFPELGHGVFTYYLMRGLQGEAADLQGAISADGLYRYVYHQTLQYIDKTNQQLRLINQQKRGKGDTQLFREYPLQTPKRIVEGVGELIIGSIGAIEEPRPIRQALVVEGLSGSQITLAFCKVLRSAGGFELEYLPRQGKATAKEVREAIQEFLYLPNQKQQKAEKPATVLLYLRGRLEETPTGEVALVLSEDVWLSRAWLRQQLRRSQAAQQIIILDFLAGESDRFTPHEWIEDLQVGSEKAQCIIAANSPRYNLEQFADALVNTLTTASKPSGLSIAGWITQLQVYLAGAFPLHIWLSGTQGIIEIIPAFTDTRSDRKAVALDLGICPYKGLEAFGEEDVQYFYGRETLTQQLINDLARNSFLAVVGASGSGKSSVVQAGLMTQLRSGKQLPGSENWWIKSLRPGAQPLEALSRRLAASGQEDKGIGGRGEIAGEMTSSSPKLILEGLLYQGIEGFVYWVRSRPEPMVVLVIDQFEELFTLASYEERKRFLELVLGAIAYASDRFKLVITLRADFIAPCLEVPELALLLQHSSVLVPPRLDRDDYHRVIVNPAEQVGLKVESGLVEILLQELNDSVGNLPLLEFVLQQLWEYRQEGELTLAAYQQHLGGIKGALEHKAQAVYDGLDRLARDCARWIFLSLTQLGEGTEDTKRRVLKSDLVVKKYPAPLVDRTLQALTAAKLVVMDLEEGDRGDRGDKGDKGDEGEILPGLSLPTNAVTVEVAHEILIRHWSTLRWWLEENRSKLRLQRQIEQAAVLWKHNNEQSDFLLRGVRLAEAEDIYVKYTDELSHDVQQYIAACLEERQRQQLEQKKRLRQAQRAVAAIGVLGVTATGFGGLAYFKQQAAQVGEVAALNASSEALLLSNRQMEALIASVKAGEQFKQVFAPARDVELATVATLQQAVYQTQEINRLQSHAQQVNAVSFSPGGKLLASASDDSTIKIWSAEGKLISTFPAQQDRVTSIAFSPDGKFLASASTDRTIKIYSIDGKLVEILTGHSDIVTSVSFSPNVTTSLVSQSQKVKQRGDFIIASASRDKTVKLWRMNGKLIKTWNAHNGWVNSVSFSPDGKFLVSGGEDNIVKLWNVADGQLMRTFSGHTDRVTRVKFSPDGKTIASASGDRTINLWKLDGQLWQTLGGQKGHTQPVNGISFSPDGRIVASAAADGTIKLWSIDGTLLATIKGHDEQVRDVNFSPDGKILASASDDKTIRFWNLNNSIISQEEGIYSVSFSPDGKVFASAGWNGEVKLWQQKQIVNASLVKVFKTKQDIIYDAVFSPDGKTLATAGDNKSIKIWNLINNQFIQRLTGHEKRVNSISFSPDNQIIASGSADKTIKLWRLADGKLLKTLLGHNDEVTSVDFSPDGKMLASGSYDNTVKLWRVDGTLVKTLKGHSLAIAHLSFSPDGKILASASWDNTIKLWKVTDGGLISTLTGHTNGVKSLSFSSNGQILASGSADGTIKLWNTMNGTLLKTLSGYRGEVNSISFSPDGKLLVSGGNAGMMLWNLDLDDLVQQGCKKLKNYLENNPNVSESDRKICKALS</sequence>
<feature type="repeat" description="WD" evidence="3">
    <location>
        <begin position="1343"/>
        <end position="1377"/>
    </location>
</feature>
<dbReference type="CDD" id="cd00200">
    <property type="entry name" value="WD40"/>
    <property type="match status" value="3"/>
</dbReference>
<dbReference type="Gene3D" id="3.40.50.1460">
    <property type="match status" value="1"/>
</dbReference>
<evidence type="ECO:0000256" key="1">
    <source>
        <dbReference type="ARBA" id="ARBA00022574"/>
    </source>
</evidence>
<comment type="caution">
    <text evidence="6">The sequence shown here is derived from an EMBL/GenBank/DDBJ whole genome shotgun (WGS) entry which is preliminary data.</text>
</comment>
<dbReference type="InterPro" id="IPR027417">
    <property type="entry name" value="P-loop_NTPase"/>
</dbReference>
<feature type="repeat" description="WD" evidence="3">
    <location>
        <begin position="1257"/>
        <end position="1298"/>
    </location>
</feature>
<dbReference type="Gene3D" id="3.40.50.300">
    <property type="entry name" value="P-loop containing nucleotide triphosphate hydrolases"/>
    <property type="match status" value="1"/>
</dbReference>
<gene>
    <name evidence="6" type="ORF">DA73_0400016750</name>
</gene>
<dbReference type="SUPFAM" id="SSF50978">
    <property type="entry name" value="WD40 repeat-like"/>
    <property type="match status" value="2"/>
</dbReference>
<feature type="repeat" description="WD" evidence="3">
    <location>
        <begin position="1550"/>
        <end position="1584"/>
    </location>
</feature>
<evidence type="ECO:0000313" key="6">
    <source>
        <dbReference type="EMBL" id="KAF3886951.1"/>
    </source>
</evidence>
<dbReference type="InterPro" id="IPR001680">
    <property type="entry name" value="WD40_rpt"/>
</dbReference>
<dbReference type="InterPro" id="IPR036322">
    <property type="entry name" value="WD40_repeat_dom_sf"/>
</dbReference>
<dbReference type="InterPro" id="IPR015943">
    <property type="entry name" value="WD40/YVTN_repeat-like_dom_sf"/>
</dbReference>
<protein>
    <recommendedName>
        <fullName evidence="8">Peptidase C14 caspase domain-containing protein</fullName>
    </recommendedName>
</protein>
<dbReference type="InterPro" id="IPR011600">
    <property type="entry name" value="Pept_C14_caspase"/>
</dbReference>
<feature type="repeat" description="WD" evidence="3">
    <location>
        <begin position="1508"/>
        <end position="1549"/>
    </location>
</feature>
<dbReference type="GO" id="GO:0006508">
    <property type="term" value="P:proteolysis"/>
    <property type="evidence" value="ECO:0007669"/>
    <property type="project" value="InterPro"/>
</dbReference>
<dbReference type="GO" id="GO:0004197">
    <property type="term" value="F:cysteine-type endopeptidase activity"/>
    <property type="evidence" value="ECO:0007669"/>
    <property type="project" value="InterPro"/>
</dbReference>
<feature type="domain" description="Peptidase C14 caspase" evidence="4">
    <location>
        <begin position="24"/>
        <end position="230"/>
    </location>
</feature>
<dbReference type="InterPro" id="IPR029030">
    <property type="entry name" value="Caspase-like_dom_sf"/>
</dbReference>
<keyword evidence="2" id="KW-0677">Repeat</keyword>
<evidence type="ECO:0008006" key="8">
    <source>
        <dbReference type="Google" id="ProtNLM"/>
    </source>
</evidence>
<feature type="repeat" description="WD" evidence="3">
    <location>
        <begin position="1421"/>
        <end position="1453"/>
    </location>
</feature>
<dbReference type="InterPro" id="IPR020472">
    <property type="entry name" value="WD40_PAC1"/>
</dbReference>
<evidence type="ECO:0000313" key="7">
    <source>
        <dbReference type="Proteomes" id="UP000029738"/>
    </source>
</evidence>
<feature type="repeat" description="WD" evidence="3">
    <location>
        <begin position="1675"/>
        <end position="1715"/>
    </location>
</feature>
<dbReference type="PROSITE" id="PS50294">
    <property type="entry name" value="WD_REPEATS_REGION"/>
    <property type="match status" value="12"/>
</dbReference>
<proteinExistence type="predicted"/>
<dbReference type="PANTHER" id="PTHR19848:SF8">
    <property type="entry name" value="F-BOX AND WD REPEAT DOMAIN CONTAINING 7"/>
    <property type="match status" value="1"/>
</dbReference>
<feature type="repeat" description="WD" evidence="3">
    <location>
        <begin position="1384"/>
        <end position="1425"/>
    </location>
</feature>
<dbReference type="SMART" id="SM00320">
    <property type="entry name" value="WD40"/>
    <property type="match status" value="14"/>
</dbReference>
<evidence type="ECO:0000256" key="3">
    <source>
        <dbReference type="PROSITE-ProRule" id="PRU00221"/>
    </source>
</evidence>
<dbReference type="InterPro" id="IPR019775">
    <property type="entry name" value="WD40_repeat_CS"/>
</dbReference>
<keyword evidence="1 3" id="KW-0853">WD repeat</keyword>
<dbReference type="Proteomes" id="UP000029738">
    <property type="component" value="Unassembled WGS sequence"/>
</dbReference>
<evidence type="ECO:0000256" key="2">
    <source>
        <dbReference type="ARBA" id="ARBA00022737"/>
    </source>
</evidence>
<dbReference type="Pfam" id="PF00400">
    <property type="entry name" value="WD40"/>
    <property type="match status" value="14"/>
</dbReference>
<feature type="domain" description="Novel STAND NTPase 1" evidence="5">
    <location>
        <begin position="536"/>
        <end position="972"/>
    </location>
</feature>
<dbReference type="SUPFAM" id="SSF52129">
    <property type="entry name" value="Caspase-like"/>
    <property type="match status" value="1"/>
</dbReference>
<evidence type="ECO:0000259" key="5">
    <source>
        <dbReference type="Pfam" id="PF20703"/>
    </source>
</evidence>
<feature type="repeat" description="WD" evidence="3">
    <location>
        <begin position="1466"/>
        <end position="1507"/>
    </location>
</feature>
<organism evidence="6 7">
    <name type="scientific">Tolypothrix bouteillei VB521301</name>
    <dbReference type="NCBI Taxonomy" id="1479485"/>
    <lineage>
        <taxon>Bacteria</taxon>
        <taxon>Bacillati</taxon>
        <taxon>Cyanobacteriota</taxon>
        <taxon>Cyanophyceae</taxon>
        <taxon>Nostocales</taxon>
        <taxon>Tolypothrichaceae</taxon>
        <taxon>Tolypothrix</taxon>
    </lineage>
</organism>
<dbReference type="PRINTS" id="PR00320">
    <property type="entry name" value="GPROTEINBRPT"/>
</dbReference>
<reference evidence="6" key="1">
    <citation type="journal article" date="2015" name="Genome Announc.">
        <title>Draft Genome Sequence of Tolypothrix boutellei Strain VB521301.</title>
        <authorList>
            <person name="Chandrababunaidu M.M."/>
            <person name="Singh D."/>
            <person name="Sen D."/>
            <person name="Bhan S."/>
            <person name="Das S."/>
            <person name="Gupta A."/>
            <person name="Adhikary S.P."/>
            <person name="Tripathy S."/>
        </authorList>
    </citation>
    <scope>NUCLEOTIDE SEQUENCE</scope>
    <source>
        <strain evidence="6">VB521301</strain>
    </source>
</reference>
<feature type="repeat" description="WD" evidence="3">
    <location>
        <begin position="1118"/>
        <end position="1150"/>
    </location>
</feature>
<dbReference type="PANTHER" id="PTHR19848">
    <property type="entry name" value="WD40 REPEAT PROTEIN"/>
    <property type="match status" value="1"/>
</dbReference>
<feature type="repeat" description="WD" evidence="3">
    <location>
        <begin position="1159"/>
        <end position="1193"/>
    </location>
</feature>
<dbReference type="PROSITE" id="PS00678">
    <property type="entry name" value="WD_REPEATS_1"/>
    <property type="match status" value="3"/>
</dbReference>